<feature type="region of interest" description="Disordered" evidence="4">
    <location>
        <begin position="23"/>
        <end position="62"/>
    </location>
</feature>
<evidence type="ECO:0000256" key="4">
    <source>
        <dbReference type="SAM" id="MobiDB-lite"/>
    </source>
</evidence>
<evidence type="ECO:0000256" key="3">
    <source>
        <dbReference type="ARBA" id="ARBA00022884"/>
    </source>
</evidence>
<dbReference type="GO" id="GO:0071035">
    <property type="term" value="P:nuclear polyadenylation-dependent rRNA catabolic process"/>
    <property type="evidence" value="ECO:0007669"/>
    <property type="project" value="TreeGrafter"/>
</dbReference>
<keyword evidence="3" id="KW-0694">RNA-binding</keyword>
<feature type="compositionally biased region" description="Low complexity" evidence="4">
    <location>
        <begin position="23"/>
        <end position="39"/>
    </location>
</feature>
<evidence type="ECO:0000259" key="5">
    <source>
        <dbReference type="Pfam" id="PF18311"/>
    </source>
</evidence>
<dbReference type="Pfam" id="PF18311">
    <property type="entry name" value="Rrp40_N"/>
    <property type="match status" value="1"/>
</dbReference>
<dbReference type="GO" id="GO:0000467">
    <property type="term" value="P:exonucleolytic trimming to generate mature 3'-end of 5.8S rRNA from tricistronic rRNA transcript (SSU-rRNA, 5.8S rRNA, LSU-rRNA)"/>
    <property type="evidence" value="ECO:0007669"/>
    <property type="project" value="TreeGrafter"/>
</dbReference>
<organism evidence="6">
    <name type="scientific">Melanopsichium pennsylvanicum 4</name>
    <dbReference type="NCBI Taxonomy" id="1398559"/>
    <lineage>
        <taxon>Eukaryota</taxon>
        <taxon>Fungi</taxon>
        <taxon>Dikarya</taxon>
        <taxon>Basidiomycota</taxon>
        <taxon>Ustilaginomycotina</taxon>
        <taxon>Ustilaginomycetes</taxon>
        <taxon>Ustilaginales</taxon>
        <taxon>Ustilaginaceae</taxon>
        <taxon>Melanopsichium</taxon>
    </lineage>
</organism>
<dbReference type="InterPro" id="IPR036612">
    <property type="entry name" value="KH_dom_type_1_sf"/>
</dbReference>
<dbReference type="GO" id="GO:0071034">
    <property type="term" value="P:CUT catabolic process"/>
    <property type="evidence" value="ECO:0007669"/>
    <property type="project" value="TreeGrafter"/>
</dbReference>
<evidence type="ECO:0000256" key="1">
    <source>
        <dbReference type="ARBA" id="ARBA00004604"/>
    </source>
</evidence>
<dbReference type="GO" id="GO:0005730">
    <property type="term" value="C:nucleolus"/>
    <property type="evidence" value="ECO:0007669"/>
    <property type="project" value="UniProtKB-SubCell"/>
</dbReference>
<dbReference type="PANTHER" id="PTHR21321">
    <property type="entry name" value="PNAS-3 RELATED"/>
    <property type="match status" value="1"/>
</dbReference>
<proteinExistence type="predicted"/>
<dbReference type="GO" id="GO:0000176">
    <property type="term" value="C:nuclear exosome (RNase complex)"/>
    <property type="evidence" value="ECO:0007669"/>
    <property type="project" value="TreeGrafter"/>
</dbReference>
<dbReference type="SUPFAM" id="SSF54791">
    <property type="entry name" value="Eukaryotic type KH-domain (KH-domain type I)"/>
    <property type="match status" value="1"/>
</dbReference>
<dbReference type="CDD" id="cd05790">
    <property type="entry name" value="S1_Rrp40"/>
    <property type="match status" value="1"/>
</dbReference>
<evidence type="ECO:0000313" key="6">
    <source>
        <dbReference type="EMBL" id="CDI53060.1"/>
    </source>
</evidence>
<feature type="domain" description="Exosome complex exonuclease Rrp40 N-terminal" evidence="5">
    <location>
        <begin position="18"/>
        <end position="76"/>
    </location>
</feature>
<dbReference type="Gene3D" id="3.30.1370.10">
    <property type="entry name" value="K Homology domain, type 1"/>
    <property type="match status" value="1"/>
</dbReference>
<dbReference type="Gene3D" id="2.40.50.100">
    <property type="match status" value="1"/>
</dbReference>
<name>A0A077QTC4_9BASI</name>
<sequence>MTIVLPGDVVSMASTSAVKLGPGLLPTPNNNSNSNPSLTAIRSGALGHIDPSSTTSAAPKKKDAEQVFWIETNTNRYVPAPNDAVITQITNRSAESYTTTLFSAHSATLPALSFEGATKRHKPNLGIGALVYAKVVSADRFTDPELTCVNSVTGKADGLLRPKHGLLKEVATYFPFEAAIGANGAVWVRANHVKHVIAVGKVLQAADSDITSHSSFLNPSKNGGEQMVMDDGEHVDADQVLKCRASNLDAKKIKSLVQEYL</sequence>
<evidence type="ECO:0000256" key="2">
    <source>
        <dbReference type="ARBA" id="ARBA00022835"/>
    </source>
</evidence>
<dbReference type="InterPro" id="IPR037319">
    <property type="entry name" value="Rrp40_S1"/>
</dbReference>
<dbReference type="GO" id="GO:0000177">
    <property type="term" value="C:cytoplasmic exosome (RNase complex)"/>
    <property type="evidence" value="ECO:0007669"/>
    <property type="project" value="TreeGrafter"/>
</dbReference>
<dbReference type="FunFam" id="2.40.50.140:FF:000112">
    <property type="entry name" value="Exosome complex component RRP40"/>
    <property type="match status" value="1"/>
</dbReference>
<dbReference type="PANTHER" id="PTHR21321:SF1">
    <property type="entry name" value="EXOSOME COMPLEX COMPONENT RRP40"/>
    <property type="match status" value="1"/>
</dbReference>
<dbReference type="EMBL" id="HG529565">
    <property type="protein sequence ID" value="CDI53060.1"/>
    <property type="molecule type" value="Genomic_DNA"/>
</dbReference>
<dbReference type="GO" id="GO:0034475">
    <property type="term" value="P:U4 snRNA 3'-end processing"/>
    <property type="evidence" value="ECO:0007669"/>
    <property type="project" value="TreeGrafter"/>
</dbReference>
<accession>A0A077QTC4</accession>
<protein>
    <submittedName>
        <fullName evidence="6">Related to RRP40-protein involved in ribosomal RNA processing, component of the exosome complex</fullName>
    </submittedName>
</protein>
<reference evidence="6" key="1">
    <citation type="journal article" date="2014" name="Genome Biol. Evol.">
        <title>Gene Loss Rather Than Gene Gain Is Associated with a Host Jump from Monocots to Dicots in the Smut Fungus Melanopsichium pennsylvanicum.</title>
        <authorList>
            <person name="Sharma R."/>
            <person name="Mishra B."/>
            <person name="Runge F."/>
            <person name="Thines M."/>
        </authorList>
    </citation>
    <scope>NUCLEOTIDE SEQUENCE</scope>
    <source>
        <strain evidence="6">4</strain>
    </source>
</reference>
<dbReference type="GO" id="GO:0071038">
    <property type="term" value="P:TRAMP-dependent tRNA surveillance pathway"/>
    <property type="evidence" value="ECO:0007669"/>
    <property type="project" value="TreeGrafter"/>
</dbReference>
<dbReference type="Pfam" id="PF21262">
    <property type="entry name" value="RRP40_S1"/>
    <property type="match status" value="1"/>
</dbReference>
<dbReference type="AlphaFoldDB" id="A0A077QTC4"/>
<dbReference type="GO" id="GO:0003723">
    <property type="term" value="F:RNA binding"/>
    <property type="evidence" value="ECO:0007669"/>
    <property type="project" value="UniProtKB-KW"/>
</dbReference>
<dbReference type="Gene3D" id="2.40.50.140">
    <property type="entry name" value="Nucleic acid-binding proteins"/>
    <property type="match status" value="1"/>
</dbReference>
<dbReference type="InterPro" id="IPR012340">
    <property type="entry name" value="NA-bd_OB-fold"/>
</dbReference>
<dbReference type="SUPFAM" id="SSF50249">
    <property type="entry name" value="Nucleic acid-binding proteins"/>
    <property type="match status" value="1"/>
</dbReference>
<dbReference type="InterPro" id="IPR026699">
    <property type="entry name" value="Exosome_RNA_bind1/RRP40/RRP4"/>
</dbReference>
<dbReference type="InterPro" id="IPR041054">
    <property type="entry name" value="Rrp40_N_euk"/>
</dbReference>
<comment type="subcellular location">
    <subcellularLocation>
        <location evidence="1">Nucleus</location>
        <location evidence="1">Nucleolus</location>
    </subcellularLocation>
</comment>
<dbReference type="GO" id="GO:0071051">
    <property type="term" value="P:poly(A)-dependent snoRNA 3'-end processing"/>
    <property type="evidence" value="ECO:0007669"/>
    <property type="project" value="TreeGrafter"/>
</dbReference>
<keyword evidence="2" id="KW-0271">Exosome</keyword>